<accession>A0AAU7CLF0</accession>
<protein>
    <recommendedName>
        <fullName evidence="3">Carboxypeptidase regulatory-like domain-containing protein</fullName>
    </recommendedName>
</protein>
<evidence type="ECO:0000313" key="2">
    <source>
        <dbReference type="EMBL" id="XBH06085.1"/>
    </source>
</evidence>
<evidence type="ECO:0008006" key="3">
    <source>
        <dbReference type="Google" id="ProtNLM"/>
    </source>
</evidence>
<feature type="chain" id="PRO_5043828949" description="Carboxypeptidase regulatory-like domain-containing protein" evidence="1">
    <location>
        <begin position="24"/>
        <end position="132"/>
    </location>
</feature>
<dbReference type="RefSeq" id="WP_406698937.1">
    <property type="nucleotide sequence ID" value="NZ_CP155447.1"/>
</dbReference>
<feature type="signal peptide" evidence="1">
    <location>
        <begin position="1"/>
        <end position="23"/>
    </location>
</feature>
<organism evidence="2">
    <name type="scientific">Singulisphaera sp. Ch08</name>
    <dbReference type="NCBI Taxonomy" id="3120278"/>
    <lineage>
        <taxon>Bacteria</taxon>
        <taxon>Pseudomonadati</taxon>
        <taxon>Planctomycetota</taxon>
        <taxon>Planctomycetia</taxon>
        <taxon>Isosphaerales</taxon>
        <taxon>Isosphaeraceae</taxon>
        <taxon>Singulisphaera</taxon>
    </lineage>
</organism>
<name>A0AAU7CLF0_9BACT</name>
<dbReference type="EMBL" id="CP155447">
    <property type="protein sequence ID" value="XBH06085.1"/>
    <property type="molecule type" value="Genomic_DNA"/>
</dbReference>
<sequence>MNPSQPRTCLVYGFATTLIAALAAGCTGGDTATAPKISTVPATGKVSVNGKPVTEGILTLEPLVDGGSTTQAMGPVKADGSFAVASAGGHDGAMPGKYRVLLQSEATKQRKKRMEEVTVEVKEGQALDINLP</sequence>
<proteinExistence type="predicted"/>
<keyword evidence="1" id="KW-0732">Signal</keyword>
<evidence type="ECO:0000256" key="1">
    <source>
        <dbReference type="SAM" id="SignalP"/>
    </source>
</evidence>
<dbReference type="PROSITE" id="PS51257">
    <property type="entry name" value="PROKAR_LIPOPROTEIN"/>
    <property type="match status" value="1"/>
</dbReference>
<reference evidence="2" key="1">
    <citation type="submission" date="2024-05" db="EMBL/GenBank/DDBJ databases">
        <title>Planctomycetes of the genus Singulisphaera possess chitinolytic capabilities.</title>
        <authorList>
            <person name="Ivanova A."/>
        </authorList>
    </citation>
    <scope>NUCLEOTIDE SEQUENCE</scope>
    <source>
        <strain evidence="2">Ch08T</strain>
    </source>
</reference>
<gene>
    <name evidence="2" type="ORF">V5E97_08620</name>
</gene>
<dbReference type="AlphaFoldDB" id="A0AAU7CLF0"/>